<dbReference type="Pfam" id="PF00929">
    <property type="entry name" value="RNase_T"/>
    <property type="match status" value="1"/>
</dbReference>
<dbReference type="EMBL" id="JAHLFG010000044">
    <property type="protein sequence ID" value="MBU3826688.1"/>
    <property type="molecule type" value="Genomic_DNA"/>
</dbReference>
<keyword evidence="1" id="KW-0540">Nuclease</keyword>
<name>A0A9E2KND6_9GAMM</name>
<accession>A0A9E2KND6</accession>
<dbReference type="GO" id="GO:0045004">
    <property type="term" value="P:DNA replication proofreading"/>
    <property type="evidence" value="ECO:0007669"/>
    <property type="project" value="TreeGrafter"/>
</dbReference>
<protein>
    <submittedName>
        <fullName evidence="4">DNA polymerase III subunit epsilon</fullName>
    </submittedName>
</protein>
<proteinExistence type="predicted"/>
<dbReference type="InterPro" id="IPR013520">
    <property type="entry name" value="Ribonucl_H"/>
</dbReference>
<dbReference type="InterPro" id="IPR012337">
    <property type="entry name" value="RNaseH-like_sf"/>
</dbReference>
<dbReference type="PANTHER" id="PTHR30231">
    <property type="entry name" value="DNA POLYMERASE III SUBUNIT EPSILON"/>
    <property type="match status" value="1"/>
</dbReference>
<keyword evidence="2" id="KW-0269">Exonuclease</keyword>
<dbReference type="SMART" id="SM00479">
    <property type="entry name" value="EXOIII"/>
    <property type="match status" value="1"/>
</dbReference>
<comment type="caution">
    <text evidence="4">The sequence shown here is derived from an EMBL/GenBank/DDBJ whole genome shotgun (WGS) entry which is preliminary data.</text>
</comment>
<evidence type="ECO:0000313" key="5">
    <source>
        <dbReference type="Proteomes" id="UP000824150"/>
    </source>
</evidence>
<evidence type="ECO:0000313" key="4">
    <source>
        <dbReference type="EMBL" id="MBU3826688.1"/>
    </source>
</evidence>
<dbReference type="GO" id="GO:0003676">
    <property type="term" value="F:nucleic acid binding"/>
    <property type="evidence" value="ECO:0007669"/>
    <property type="project" value="InterPro"/>
</dbReference>
<dbReference type="GO" id="GO:0008408">
    <property type="term" value="F:3'-5' exonuclease activity"/>
    <property type="evidence" value="ECO:0007669"/>
    <property type="project" value="TreeGrafter"/>
</dbReference>
<dbReference type="PANTHER" id="PTHR30231:SF37">
    <property type="entry name" value="EXODEOXYRIBONUCLEASE 10"/>
    <property type="match status" value="1"/>
</dbReference>
<feature type="domain" description="Exonuclease" evidence="3">
    <location>
        <begin position="54"/>
        <end position="220"/>
    </location>
</feature>
<dbReference type="GO" id="GO:0005829">
    <property type="term" value="C:cytosol"/>
    <property type="evidence" value="ECO:0007669"/>
    <property type="project" value="TreeGrafter"/>
</dbReference>
<evidence type="ECO:0000259" key="3">
    <source>
        <dbReference type="SMART" id="SM00479"/>
    </source>
</evidence>
<keyword evidence="2" id="KW-0378">Hydrolase</keyword>
<sequence>MQSRERFPLERIDEIVKHPENFRLLERIPFTQEGILDKLPLKLHEPQEGDTIKYAVFLDTETTGTDCNADSIIELGMVRCSYSFERRVILSIEKYYDELEDPGKPIPPKVQELTGINDAMVAGKSFDSDLVGQMLAGRPLIIAHNAHFDRPFFDRRFPSLNNLAWACSYVGINWDALGNSGKKLEYLTQARGWFYSAHRAYSDCLALIWLMHLEPEAFDMLIDSALRCDYRLLAWGSPFKVKDELKAQEYRFDGSKRVWYKNFPSKAEAQQALHQLSALFDVRSCEIITLNAATRFKT</sequence>
<dbReference type="SUPFAM" id="SSF53098">
    <property type="entry name" value="Ribonuclease H-like"/>
    <property type="match status" value="1"/>
</dbReference>
<dbReference type="Gene3D" id="3.30.420.10">
    <property type="entry name" value="Ribonuclease H-like superfamily/Ribonuclease H"/>
    <property type="match status" value="1"/>
</dbReference>
<gene>
    <name evidence="4" type="ORF">IAA31_04265</name>
</gene>
<evidence type="ECO:0000256" key="2">
    <source>
        <dbReference type="ARBA" id="ARBA00022839"/>
    </source>
</evidence>
<organism evidence="4 5">
    <name type="scientific">Candidatus Anaerobiospirillum merdipullorum</name>
    <dbReference type="NCBI Taxonomy" id="2838450"/>
    <lineage>
        <taxon>Bacteria</taxon>
        <taxon>Pseudomonadati</taxon>
        <taxon>Pseudomonadota</taxon>
        <taxon>Gammaproteobacteria</taxon>
        <taxon>Aeromonadales</taxon>
        <taxon>Succinivibrionaceae</taxon>
        <taxon>Anaerobiospirillum</taxon>
    </lineage>
</organism>
<dbReference type="InterPro" id="IPR036397">
    <property type="entry name" value="RNaseH_sf"/>
</dbReference>
<dbReference type="CDD" id="cd06127">
    <property type="entry name" value="DEDDh"/>
    <property type="match status" value="1"/>
</dbReference>
<reference evidence="4" key="2">
    <citation type="submission" date="2021-04" db="EMBL/GenBank/DDBJ databases">
        <authorList>
            <person name="Gilroy R."/>
        </authorList>
    </citation>
    <scope>NUCLEOTIDE SEQUENCE</scope>
    <source>
        <strain evidence="4">687</strain>
    </source>
</reference>
<evidence type="ECO:0000256" key="1">
    <source>
        <dbReference type="ARBA" id="ARBA00022722"/>
    </source>
</evidence>
<dbReference type="Proteomes" id="UP000824150">
    <property type="component" value="Unassembled WGS sequence"/>
</dbReference>
<reference evidence="4" key="1">
    <citation type="journal article" date="2021" name="PeerJ">
        <title>Extensive microbial diversity within the chicken gut microbiome revealed by metagenomics and culture.</title>
        <authorList>
            <person name="Gilroy R."/>
            <person name="Ravi A."/>
            <person name="Getino M."/>
            <person name="Pursley I."/>
            <person name="Horton D.L."/>
            <person name="Alikhan N.F."/>
            <person name="Baker D."/>
            <person name="Gharbi K."/>
            <person name="Hall N."/>
            <person name="Watson M."/>
            <person name="Adriaenssens E.M."/>
            <person name="Foster-Nyarko E."/>
            <person name="Jarju S."/>
            <person name="Secka A."/>
            <person name="Antonio M."/>
            <person name="Oren A."/>
            <person name="Chaudhuri R.R."/>
            <person name="La Ragione R."/>
            <person name="Hildebrand F."/>
            <person name="Pallen M.J."/>
        </authorList>
    </citation>
    <scope>NUCLEOTIDE SEQUENCE</scope>
    <source>
        <strain evidence="4">687</strain>
    </source>
</reference>
<dbReference type="NCBIfam" id="NF006615">
    <property type="entry name" value="PRK09182.1"/>
    <property type="match status" value="1"/>
</dbReference>
<dbReference type="AlphaFoldDB" id="A0A9E2KND6"/>